<comment type="caution">
    <text evidence="1">The sequence shown here is derived from an EMBL/GenBank/DDBJ whole genome shotgun (WGS) entry which is preliminary data.</text>
</comment>
<accession>K1L524</accession>
<protein>
    <submittedName>
        <fullName evidence="1">DNA sulfur modification protein DndB</fullName>
    </submittedName>
</protein>
<gene>
    <name evidence="1" type="ORF">B857_01629</name>
</gene>
<dbReference type="Pfam" id="PF14072">
    <property type="entry name" value="DndB"/>
    <property type="match status" value="1"/>
</dbReference>
<evidence type="ECO:0000313" key="1">
    <source>
        <dbReference type="EMBL" id="EKB45678.1"/>
    </source>
</evidence>
<dbReference type="NCBIfam" id="TIGR03187">
    <property type="entry name" value="DGQHR"/>
    <property type="match status" value="1"/>
</dbReference>
<organism evidence="1 2">
    <name type="scientific">Solibacillus isronensis B3W22</name>
    <dbReference type="NCBI Taxonomy" id="1224748"/>
    <lineage>
        <taxon>Bacteria</taxon>
        <taxon>Bacillati</taxon>
        <taxon>Bacillota</taxon>
        <taxon>Bacilli</taxon>
        <taxon>Bacillales</taxon>
        <taxon>Caryophanaceae</taxon>
        <taxon>Solibacillus</taxon>
    </lineage>
</organism>
<dbReference type="PATRIC" id="fig|1224748.3.peg.1621"/>
<dbReference type="NCBIfam" id="TIGR03233">
    <property type="entry name" value="DNA_S_dndB"/>
    <property type="match status" value="1"/>
</dbReference>
<dbReference type="EMBL" id="AMCK01000006">
    <property type="protein sequence ID" value="EKB45678.1"/>
    <property type="molecule type" value="Genomic_DNA"/>
</dbReference>
<dbReference type="InterPro" id="IPR017601">
    <property type="entry name" value="DGQHR-contain_dom"/>
</dbReference>
<dbReference type="Proteomes" id="UP000004738">
    <property type="component" value="Unassembled WGS sequence"/>
</dbReference>
<sequence>MDLSFTYNFPALRGYQACKEYYVVMCPLRLIPKIFLFDEEEIPVEYRAQRILNKSRIPDMTNYILENTTNYVFSSITASVDGELIFEPLNKDMPNQDLGLLRVSMDARFLINDGQHRRAAIEEALKIAPDLGNETISVVFFHDTGLNRSQQIFSDLNLHAINTTSSIGILYDYRDPLSIITKDLVSENHFLSRYTDKERVSLSKNSPKVLALNFIHNTNKRLLCKSKGSEISNEETTFLIQFWDIICESILEWQAVLNKELSPRDLRINYIVGHSVLVEALGEVGKQLKEEYPDSWQDNLKLLRHIDWSRSNTNDWLGRCFNDNGRIQKTNHNITATANRIRELIEQL</sequence>
<dbReference type="CDD" id="cd16412">
    <property type="entry name" value="dndB"/>
    <property type="match status" value="1"/>
</dbReference>
<evidence type="ECO:0000313" key="2">
    <source>
        <dbReference type="Proteomes" id="UP000004738"/>
    </source>
</evidence>
<dbReference type="InterPro" id="IPR017642">
    <property type="entry name" value="DNA_S_mod_DndB"/>
</dbReference>
<dbReference type="RefSeq" id="WP_008405466.1">
    <property type="nucleotide sequence ID" value="NZ_AMCK01000006.1"/>
</dbReference>
<dbReference type="AlphaFoldDB" id="K1L524"/>
<reference evidence="1 2" key="1">
    <citation type="journal article" date="2012" name="J. Bacteriol.">
        <title>Draft Genome Sequence of Bacillus isronensis Strain B3W22, Isolated from the Upper Atmosphere.</title>
        <authorList>
            <person name="Shivaji S."/>
            <person name="Ara S."/>
            <person name="Singh S.K."/>
            <person name="Bandi S."/>
            <person name="Singh A."/>
            <person name="Pinnaka A.K."/>
        </authorList>
    </citation>
    <scope>NUCLEOTIDE SEQUENCE [LARGE SCALE GENOMIC DNA]</scope>
    <source>
        <strain evidence="1 2">B3W22</strain>
    </source>
</reference>
<keyword evidence="2" id="KW-1185">Reference proteome</keyword>
<proteinExistence type="predicted"/>
<name>K1L524_9BACL</name>